<dbReference type="Proteomes" id="UP000055024">
    <property type="component" value="Unassembled WGS sequence"/>
</dbReference>
<comment type="caution">
    <text evidence="1">The sequence shown here is derived from an EMBL/GenBank/DDBJ whole genome shotgun (WGS) entry which is preliminary data.</text>
</comment>
<sequence>MWYLLGKYLQKCKSHFALMSIVKYSTSTNYKSHDVNFYHKQRHILLFSTLTHEPLRLEFETASFNVGRLHIGMLNK</sequence>
<evidence type="ECO:0000313" key="2">
    <source>
        <dbReference type="Proteomes" id="UP000055024"/>
    </source>
</evidence>
<organism evidence="1 2">
    <name type="scientific">Trichinella zimbabwensis</name>
    <dbReference type="NCBI Taxonomy" id="268475"/>
    <lineage>
        <taxon>Eukaryota</taxon>
        <taxon>Metazoa</taxon>
        <taxon>Ecdysozoa</taxon>
        <taxon>Nematoda</taxon>
        <taxon>Enoplea</taxon>
        <taxon>Dorylaimia</taxon>
        <taxon>Trichinellida</taxon>
        <taxon>Trichinellidae</taxon>
        <taxon>Trichinella</taxon>
    </lineage>
</organism>
<reference evidence="1 2" key="1">
    <citation type="submission" date="2015-01" db="EMBL/GenBank/DDBJ databases">
        <title>Evolution of Trichinella species and genotypes.</title>
        <authorList>
            <person name="Korhonen P.K."/>
            <person name="Edoardo P."/>
            <person name="Giuseppe L.R."/>
            <person name="Gasser R.B."/>
        </authorList>
    </citation>
    <scope>NUCLEOTIDE SEQUENCE [LARGE SCALE GENOMIC DNA]</scope>
    <source>
        <strain evidence="1">ISS1029</strain>
    </source>
</reference>
<name>A0A0V1GN81_9BILA</name>
<dbReference type="AlphaFoldDB" id="A0A0V1GN81"/>
<keyword evidence="2" id="KW-1185">Reference proteome</keyword>
<proteinExistence type="predicted"/>
<protein>
    <submittedName>
        <fullName evidence="1">Uncharacterized protein</fullName>
    </submittedName>
</protein>
<evidence type="ECO:0000313" key="1">
    <source>
        <dbReference type="EMBL" id="KRY99617.1"/>
    </source>
</evidence>
<accession>A0A0V1GN81</accession>
<dbReference type="EMBL" id="JYDP01000763">
    <property type="protein sequence ID" value="KRY99617.1"/>
    <property type="molecule type" value="Genomic_DNA"/>
</dbReference>
<gene>
    <name evidence="1" type="ORF">T11_16708</name>
</gene>